<feature type="domain" description="TOG" evidence="9">
    <location>
        <begin position="1"/>
        <end position="221"/>
    </location>
</feature>
<evidence type="ECO:0000256" key="8">
    <source>
        <dbReference type="SAM" id="MobiDB-lite"/>
    </source>
</evidence>
<dbReference type="GO" id="GO:0060172">
    <property type="term" value="P:astral microtubule depolymerization"/>
    <property type="evidence" value="ECO:0007669"/>
    <property type="project" value="TreeGrafter"/>
</dbReference>
<dbReference type="GO" id="GO:1990023">
    <property type="term" value="C:mitotic spindle midzone"/>
    <property type="evidence" value="ECO:0007669"/>
    <property type="project" value="TreeGrafter"/>
</dbReference>
<feature type="compositionally biased region" description="Polar residues" evidence="8">
    <location>
        <begin position="669"/>
        <end position="678"/>
    </location>
</feature>
<dbReference type="InterPro" id="IPR034085">
    <property type="entry name" value="TOG"/>
</dbReference>
<dbReference type="Pfam" id="PF12348">
    <property type="entry name" value="CLASP_N"/>
    <property type="match status" value="2"/>
</dbReference>
<comment type="subcellular location">
    <subcellularLocation>
        <location evidence="1">Cytoplasm</location>
        <location evidence="1">Cytoskeleton</location>
        <location evidence="1">Spindle</location>
    </subcellularLocation>
</comment>
<feature type="compositionally biased region" description="Basic and acidic residues" evidence="8">
    <location>
        <begin position="707"/>
        <end position="723"/>
    </location>
</feature>
<dbReference type="GO" id="GO:0005876">
    <property type="term" value="C:spindle microtubule"/>
    <property type="evidence" value="ECO:0007669"/>
    <property type="project" value="TreeGrafter"/>
</dbReference>
<evidence type="ECO:0000256" key="2">
    <source>
        <dbReference type="ARBA" id="ARBA00009549"/>
    </source>
</evidence>
<evidence type="ECO:0000313" key="10">
    <source>
        <dbReference type="EMBL" id="PSK40226.1"/>
    </source>
</evidence>
<feature type="compositionally biased region" description="Low complexity" evidence="8">
    <location>
        <begin position="805"/>
        <end position="817"/>
    </location>
</feature>
<feature type="compositionally biased region" description="Low complexity" evidence="8">
    <location>
        <begin position="585"/>
        <end position="613"/>
    </location>
</feature>
<keyword evidence="6" id="KW-0498">Mitosis</keyword>
<comment type="function">
    <text evidence="7">Microtubule binding protein that promotes the stabilization of dynamic microtubules. Required for mitotic spindle formation.</text>
</comment>
<evidence type="ECO:0000256" key="7">
    <source>
        <dbReference type="ARBA" id="ARBA00024889"/>
    </source>
</evidence>
<dbReference type="GO" id="GO:0051301">
    <property type="term" value="P:cell division"/>
    <property type="evidence" value="ECO:0007669"/>
    <property type="project" value="UniProtKB-KW"/>
</dbReference>
<dbReference type="Gene3D" id="1.25.10.10">
    <property type="entry name" value="Leucine-rich Repeat Variant"/>
    <property type="match status" value="2"/>
</dbReference>
<dbReference type="GO" id="GO:0090307">
    <property type="term" value="P:mitotic spindle assembly"/>
    <property type="evidence" value="ECO:0007669"/>
    <property type="project" value="TreeGrafter"/>
</dbReference>
<dbReference type="GO" id="GO:0005881">
    <property type="term" value="C:cytoplasmic microtubule"/>
    <property type="evidence" value="ECO:0007669"/>
    <property type="project" value="TreeGrafter"/>
</dbReference>
<feature type="compositionally biased region" description="Low complexity" evidence="8">
    <location>
        <begin position="650"/>
        <end position="668"/>
    </location>
</feature>
<organism evidence="10 11">
    <name type="scientific">Elsinoe australis</name>
    <dbReference type="NCBI Taxonomy" id="40998"/>
    <lineage>
        <taxon>Eukaryota</taxon>
        <taxon>Fungi</taxon>
        <taxon>Dikarya</taxon>
        <taxon>Ascomycota</taxon>
        <taxon>Pezizomycotina</taxon>
        <taxon>Dothideomycetes</taxon>
        <taxon>Dothideomycetidae</taxon>
        <taxon>Myriangiales</taxon>
        <taxon>Elsinoaceae</taxon>
        <taxon>Elsinoe</taxon>
    </lineage>
</organism>
<dbReference type="SMART" id="SM01349">
    <property type="entry name" value="TOG"/>
    <property type="match status" value="1"/>
</dbReference>
<accession>A0A2P7YW73</accession>
<gene>
    <name evidence="10" type="ORF">B9Z65_8166</name>
</gene>
<evidence type="ECO:0000256" key="5">
    <source>
        <dbReference type="ARBA" id="ARBA00022701"/>
    </source>
</evidence>
<dbReference type="Proteomes" id="UP000243723">
    <property type="component" value="Unassembled WGS sequence"/>
</dbReference>
<protein>
    <submittedName>
        <fullName evidence="10">Protein stu-1</fullName>
    </submittedName>
</protein>
<feature type="compositionally biased region" description="Polar residues" evidence="8">
    <location>
        <begin position="519"/>
        <end position="532"/>
    </location>
</feature>
<dbReference type="InterPro" id="IPR016024">
    <property type="entry name" value="ARM-type_fold"/>
</dbReference>
<comment type="caution">
    <text evidence="10">The sequence shown here is derived from an EMBL/GenBank/DDBJ whole genome shotgun (WGS) entry which is preliminary data.</text>
</comment>
<keyword evidence="4" id="KW-0132">Cell division</keyword>
<reference evidence="10 11" key="1">
    <citation type="submission" date="2017-05" db="EMBL/GenBank/DDBJ databases">
        <title>Draft genome sequence of Elsinoe australis.</title>
        <authorList>
            <person name="Cheng Q."/>
        </authorList>
    </citation>
    <scope>NUCLEOTIDE SEQUENCE [LARGE SCALE GENOMIC DNA]</scope>
    <source>
        <strain evidence="10 11">NL1</strain>
    </source>
</reference>
<name>A0A2P7YW73_9PEZI</name>
<dbReference type="InterPro" id="IPR024395">
    <property type="entry name" value="CLASP_N_dom"/>
</dbReference>
<feature type="region of interest" description="Disordered" evidence="8">
    <location>
        <begin position="775"/>
        <end position="938"/>
    </location>
</feature>
<feature type="compositionally biased region" description="Polar residues" evidence="8">
    <location>
        <begin position="554"/>
        <end position="573"/>
    </location>
</feature>
<dbReference type="OrthoDB" id="46159at2759"/>
<evidence type="ECO:0000313" key="11">
    <source>
        <dbReference type="Proteomes" id="UP000243723"/>
    </source>
</evidence>
<keyword evidence="11" id="KW-1185">Reference proteome</keyword>
<dbReference type="EMBL" id="NHZQ01000363">
    <property type="protein sequence ID" value="PSK40226.1"/>
    <property type="molecule type" value="Genomic_DNA"/>
</dbReference>
<comment type="subunit">
    <text evidence="3">Interacts with microtubules.</text>
</comment>
<evidence type="ECO:0000256" key="3">
    <source>
        <dbReference type="ARBA" id="ARBA00011375"/>
    </source>
</evidence>
<dbReference type="GO" id="GO:0008017">
    <property type="term" value="F:microtubule binding"/>
    <property type="evidence" value="ECO:0007669"/>
    <property type="project" value="TreeGrafter"/>
</dbReference>
<evidence type="ECO:0000256" key="1">
    <source>
        <dbReference type="ARBA" id="ARBA00004186"/>
    </source>
</evidence>
<evidence type="ECO:0000256" key="6">
    <source>
        <dbReference type="ARBA" id="ARBA00022776"/>
    </source>
</evidence>
<dbReference type="PANTHER" id="PTHR21567">
    <property type="entry name" value="CLASP"/>
    <property type="match status" value="1"/>
</dbReference>
<dbReference type="GO" id="GO:0005815">
    <property type="term" value="C:microtubule organizing center"/>
    <property type="evidence" value="ECO:0007669"/>
    <property type="project" value="TreeGrafter"/>
</dbReference>
<feature type="compositionally biased region" description="Basic and acidic residues" evidence="8">
    <location>
        <begin position="538"/>
        <end position="552"/>
    </location>
</feature>
<evidence type="ECO:0000259" key="9">
    <source>
        <dbReference type="SMART" id="SM01349"/>
    </source>
</evidence>
<keyword evidence="6" id="KW-0131">Cell cycle</keyword>
<feature type="region of interest" description="Disordered" evidence="8">
    <location>
        <begin position="513"/>
        <end position="725"/>
    </location>
</feature>
<proteinExistence type="inferred from homology"/>
<sequence length="1270" mass="138253">MDTQAGNLLATLKRTSAPPEQKLTLLSNIKSDIKHYRVPENAQATIFECLKLSISSQTSINLVTAALSTLGHLIKRLKIQDPEGRAITNLAPRLWPCLQERLGDPRDSHRAGAQQAFMDLYPYCATDVEHIIRDEAISGHNTRAKEMGMQWVARMHDEHALPFKSFVPAMVVCLEDADGMVRDAAKGALVDLFRTASTPAKNDLKKQLKVHAVRQSIASQILAQIGVSDRSAPEVDLAASTRSLPAIDHIPHFSESINSDEAKPPPVEEVPMDPIFVHSRQELEDIFRDMMPHFEGRESEDNWLFRDKDITKLRRLTRGNAPSDYHGAYMAGIKQLQEGTLKVANSLRTTMMTNGCLLAQDLARTLGPAIDSMVETYLQNFIKMCAATKSIQVQNGNQTVDTIFQYVSYNVKLMHHVWLAAQDKNKAPRTFSAGWLRTILSRQAGSRTHFEHTGGLDLAEKTIKKCLTDADPKVKESMRATYWAYAKLWPERAETMINAFDDKVRAALERDSHNPNAAKVQSSFSQSTNSRASGARSALRDRIAAAKREKAQPSRPNTSMGTMSPAKSKSMANLSARVKAMGPPTSSARTASNASVASTATVDSVSSTSSTATMRPNSLMSGAARRPVKRPEISRPATADPYSARKMLRPETPSNSSPNRSPRQSTSTKPTTAQSTIARNRIGRGGSPAASPLRNNTARPATTSRPTSKDVFDHSEDSGRLNGEDLTMVLPSAITRQTASSAAKQRPALDTAQSYDTAVQGLGIEDNFTLEMPSLQTSSSHNAHRERPLSSHRSPARHISEEGNSAPAARSSRSSLRVGSPQAAASPSSNRAKSPLDPSPSRRDTPQTETKPPSRHGSPLKQSSAPEEPEVKIYEDPFNATQPAPPSHPQDEPPQVLTELPINETSPPAPASQPHPALSEPPISPPQSPQSKAERLRSRKLLQSGISRVRARTLDTHGFRKVLELTRTHSATDLFGTSDAEEDGEGVPSLYNDLLAALCDFVATAPGSTPALDRPNRMTGEVKRQAFGVMRALLRGKTYRAWNEAGGWFGKCFGATLRGRRYVEGTGMVVKDVEMLCADVAAVLGPRDVVETCAVFLEEQRDVGGEAAFRYPESNGVVNGEKNESKAGSQASALSLRCVMNALVVRGQSEEMSNGHAKQEEVGMEQRTRVAGLVATFLRAKDAEVRKAAVECATELYVAWPAAGANGDVNGHHDGDVNGTNGGSVGIVTKAMREKEGFWAALESEKELNDSTKNLLVYFVTRREGRVEGR</sequence>
<feature type="compositionally biased region" description="Polar residues" evidence="8">
    <location>
        <begin position="693"/>
        <end position="706"/>
    </location>
</feature>
<feature type="compositionally biased region" description="Polar residues" evidence="8">
    <location>
        <begin position="823"/>
        <end position="832"/>
    </location>
</feature>
<dbReference type="InterPro" id="IPR011989">
    <property type="entry name" value="ARM-like"/>
</dbReference>
<dbReference type="SUPFAM" id="SSF48371">
    <property type="entry name" value="ARM repeat"/>
    <property type="match status" value="1"/>
</dbReference>
<evidence type="ECO:0000256" key="4">
    <source>
        <dbReference type="ARBA" id="ARBA00022618"/>
    </source>
</evidence>
<dbReference type="STRING" id="40998.A0A2P7YW73"/>
<keyword evidence="5" id="KW-0493">Microtubule</keyword>
<comment type="similarity">
    <text evidence="2">Belongs to the CLASP family.</text>
</comment>
<dbReference type="PANTHER" id="PTHR21567:SF9">
    <property type="entry name" value="CLIP-ASSOCIATING PROTEIN"/>
    <property type="match status" value="1"/>
</dbReference>
<dbReference type="AlphaFoldDB" id="A0A2P7YW73"/>